<dbReference type="GO" id="GO:0004523">
    <property type="term" value="F:RNA-DNA hybrid ribonuclease activity"/>
    <property type="evidence" value="ECO:0007669"/>
    <property type="project" value="InterPro"/>
</dbReference>
<evidence type="ECO:0000313" key="10">
    <source>
        <dbReference type="EMBL" id="OMP05991.1"/>
    </source>
</evidence>
<dbReference type="GO" id="GO:0003676">
    <property type="term" value="F:nucleic acid binding"/>
    <property type="evidence" value="ECO:0007669"/>
    <property type="project" value="InterPro"/>
</dbReference>
<feature type="transmembrane region" description="Helical" evidence="8">
    <location>
        <begin position="253"/>
        <end position="275"/>
    </location>
</feature>
<dbReference type="GO" id="GO:0071555">
    <property type="term" value="P:cell wall organization"/>
    <property type="evidence" value="ECO:0007669"/>
    <property type="project" value="UniProtKB-KW"/>
</dbReference>
<dbReference type="Gene3D" id="3.30.420.10">
    <property type="entry name" value="Ribonuclease H-like superfamily/Ribonuclease H"/>
    <property type="match status" value="1"/>
</dbReference>
<dbReference type="AlphaFoldDB" id="A0A1R3KFY7"/>
<dbReference type="InterPro" id="IPR005150">
    <property type="entry name" value="Cellulose_synth"/>
</dbReference>
<dbReference type="CDD" id="cd06222">
    <property type="entry name" value="RNase_H_like"/>
    <property type="match status" value="1"/>
</dbReference>
<keyword evidence="3" id="KW-0808">Transferase</keyword>
<name>A0A1R3KFY7_COCAP</name>
<evidence type="ECO:0000256" key="4">
    <source>
        <dbReference type="ARBA" id="ARBA00022692"/>
    </source>
</evidence>
<evidence type="ECO:0000256" key="1">
    <source>
        <dbReference type="ARBA" id="ARBA00004127"/>
    </source>
</evidence>
<evidence type="ECO:0000256" key="7">
    <source>
        <dbReference type="ARBA" id="ARBA00023316"/>
    </source>
</evidence>
<dbReference type="STRING" id="210143.A0A1R3KFY7"/>
<accession>A0A1R3KFY7</accession>
<feature type="transmembrane region" description="Helical" evidence="8">
    <location>
        <begin position="295"/>
        <end position="314"/>
    </location>
</feature>
<evidence type="ECO:0000259" key="9">
    <source>
        <dbReference type="Pfam" id="PF13456"/>
    </source>
</evidence>
<dbReference type="GO" id="GO:0016020">
    <property type="term" value="C:membrane"/>
    <property type="evidence" value="ECO:0007669"/>
    <property type="project" value="InterPro"/>
</dbReference>
<comment type="caution">
    <text evidence="10">The sequence shown here is derived from an EMBL/GenBank/DDBJ whole genome shotgun (WGS) entry which is preliminary data.</text>
</comment>
<evidence type="ECO:0000256" key="6">
    <source>
        <dbReference type="ARBA" id="ARBA00023136"/>
    </source>
</evidence>
<keyword evidence="6 8" id="KW-0472">Membrane</keyword>
<protein>
    <submittedName>
        <fullName evidence="10">Cellulose synthase</fullName>
    </submittedName>
</protein>
<dbReference type="Pfam" id="PF13456">
    <property type="entry name" value="RVT_3"/>
    <property type="match status" value="1"/>
</dbReference>
<dbReference type="InterPro" id="IPR044730">
    <property type="entry name" value="RNase_H-like_dom_plant"/>
</dbReference>
<dbReference type="OrthoDB" id="72851at2759"/>
<comment type="subcellular location">
    <subcellularLocation>
        <location evidence="1">Endomembrane system</location>
        <topology evidence="1">Multi-pass membrane protein</topology>
    </subcellularLocation>
</comment>
<dbReference type="InterPro" id="IPR012337">
    <property type="entry name" value="RNaseH-like_sf"/>
</dbReference>
<dbReference type="Pfam" id="PF03552">
    <property type="entry name" value="Cellulose_synt"/>
    <property type="match status" value="1"/>
</dbReference>
<proteinExistence type="predicted"/>
<dbReference type="Proteomes" id="UP000188268">
    <property type="component" value="Unassembled WGS sequence"/>
</dbReference>
<dbReference type="EMBL" id="AWWV01005081">
    <property type="protein sequence ID" value="OMP05991.1"/>
    <property type="molecule type" value="Genomic_DNA"/>
</dbReference>
<evidence type="ECO:0000313" key="11">
    <source>
        <dbReference type="Proteomes" id="UP000188268"/>
    </source>
</evidence>
<keyword evidence="2" id="KW-0328">Glycosyltransferase</keyword>
<reference evidence="10 11" key="1">
    <citation type="submission" date="2013-09" db="EMBL/GenBank/DDBJ databases">
        <title>Corchorus capsularis genome sequencing.</title>
        <authorList>
            <person name="Alam M."/>
            <person name="Haque M.S."/>
            <person name="Islam M.S."/>
            <person name="Emdad E.M."/>
            <person name="Islam M.M."/>
            <person name="Ahmed B."/>
            <person name="Halim A."/>
            <person name="Hossen Q.M.M."/>
            <person name="Hossain M.Z."/>
            <person name="Ahmed R."/>
            <person name="Khan M.M."/>
            <person name="Islam R."/>
            <person name="Rashid M.M."/>
            <person name="Khan S.A."/>
            <person name="Rahman M.S."/>
            <person name="Alam M."/>
        </authorList>
    </citation>
    <scope>NUCLEOTIDE SEQUENCE [LARGE SCALE GENOMIC DNA]</scope>
    <source>
        <strain evidence="11">cv. CVL-1</strain>
        <tissue evidence="10">Whole seedling</tissue>
    </source>
</reference>
<feature type="transmembrane region" description="Helical" evidence="8">
    <location>
        <begin position="335"/>
        <end position="353"/>
    </location>
</feature>
<gene>
    <name evidence="10" type="ORF">CCACVL1_01763</name>
</gene>
<evidence type="ECO:0000256" key="2">
    <source>
        <dbReference type="ARBA" id="ARBA00022676"/>
    </source>
</evidence>
<dbReference type="InterPro" id="IPR036397">
    <property type="entry name" value="RNaseH_sf"/>
</dbReference>
<keyword evidence="11" id="KW-1185">Reference proteome</keyword>
<feature type="domain" description="RNase H type-1" evidence="9">
    <location>
        <begin position="580"/>
        <end position="668"/>
    </location>
</feature>
<sequence>MTNAPYMLNVDCDMFANSPQVVRQAMCQLLDSKSEREIGFVQFPQCFYDGPKDDPYGNQLVVLYEYMGRGIAGLEGISYSGTGCFHRRKVIYGQWPEDVENQARNHTSINGKLVDNEVLIKEFGKCKRFSESAAYALKGKKSTFSNNLSDCLEEAFHVASCDYEFGTSWGNKIGWIYGSMTEDVMTGLMIHKKGWKSALPMPKPQGFLGCAPSGGPAAMTQQKRWATGLLEILVSKNSPIFAFLTGKLPFRMLLFYIWLLCWGLFSIPELCYAALPAYCIIANSQFLPKVQEPAMLIPVAIFVIFNLLTIREYLKAGMSIRGWWNFMKMGRITRTSAYLLAALTMVLKLLRLSETVFEVTQKDQSNSDGDNETNKGAIKFTFDESPLFVPGTTLLLVQLTALLSFSLGLRPLAHDVGHGLGLGEVLCSLWANITEAKNILELLRQYEAASGQFVNIDKSANYFINDTYMASREDIKQHLGLRKVGGQLVLEGGNRWRIGDGLLVRIMDDNWVPTLPQGKPSSIHSREGQFPCIFVADLINHEERSWKEDLLYELFKQHDPTTIMDIRLSMERVVDKLICVESKLDVFTAEVTTVLFGLEFAWEHGISNIVVESDSSGIVDEIRKGRESLWQEASLVHDITAMLPYFEFISFHFVKREANGLAHNIAKSECELGAHRGKTLQTMVFSNVEKTGSESEPDSLSVLPV</sequence>
<dbReference type="Gene3D" id="3.90.550.10">
    <property type="entry name" value="Spore Coat Polysaccharide Biosynthesis Protein SpsA, Chain A"/>
    <property type="match status" value="1"/>
</dbReference>
<keyword evidence="7" id="KW-0961">Cell wall biogenesis/degradation</keyword>
<organism evidence="10 11">
    <name type="scientific">Corchorus capsularis</name>
    <name type="common">Jute</name>
    <dbReference type="NCBI Taxonomy" id="210143"/>
    <lineage>
        <taxon>Eukaryota</taxon>
        <taxon>Viridiplantae</taxon>
        <taxon>Streptophyta</taxon>
        <taxon>Embryophyta</taxon>
        <taxon>Tracheophyta</taxon>
        <taxon>Spermatophyta</taxon>
        <taxon>Magnoliopsida</taxon>
        <taxon>eudicotyledons</taxon>
        <taxon>Gunneridae</taxon>
        <taxon>Pentapetalae</taxon>
        <taxon>rosids</taxon>
        <taxon>malvids</taxon>
        <taxon>Malvales</taxon>
        <taxon>Malvaceae</taxon>
        <taxon>Grewioideae</taxon>
        <taxon>Apeibeae</taxon>
        <taxon>Corchorus</taxon>
    </lineage>
</organism>
<dbReference type="GO" id="GO:0016760">
    <property type="term" value="F:cellulose synthase (UDP-forming) activity"/>
    <property type="evidence" value="ECO:0007669"/>
    <property type="project" value="InterPro"/>
</dbReference>
<dbReference type="GO" id="GO:0030244">
    <property type="term" value="P:cellulose biosynthetic process"/>
    <property type="evidence" value="ECO:0007669"/>
    <property type="project" value="InterPro"/>
</dbReference>
<evidence type="ECO:0000256" key="8">
    <source>
        <dbReference type="SAM" id="Phobius"/>
    </source>
</evidence>
<dbReference type="PANTHER" id="PTHR13301">
    <property type="entry name" value="X-BOX TRANSCRIPTION FACTOR-RELATED"/>
    <property type="match status" value="1"/>
</dbReference>
<dbReference type="InterPro" id="IPR029044">
    <property type="entry name" value="Nucleotide-diphossugar_trans"/>
</dbReference>
<dbReference type="SUPFAM" id="SSF53098">
    <property type="entry name" value="Ribonuclease H-like"/>
    <property type="match status" value="1"/>
</dbReference>
<dbReference type="InterPro" id="IPR002156">
    <property type="entry name" value="RNaseH_domain"/>
</dbReference>
<dbReference type="GO" id="GO:0012505">
    <property type="term" value="C:endomembrane system"/>
    <property type="evidence" value="ECO:0007669"/>
    <property type="project" value="UniProtKB-SubCell"/>
</dbReference>
<keyword evidence="5 8" id="KW-1133">Transmembrane helix</keyword>
<keyword evidence="4 8" id="KW-0812">Transmembrane</keyword>
<evidence type="ECO:0000256" key="3">
    <source>
        <dbReference type="ARBA" id="ARBA00022679"/>
    </source>
</evidence>
<dbReference type="Gramene" id="OMP05991">
    <property type="protein sequence ID" value="OMP05991"/>
    <property type="gene ID" value="CCACVL1_01763"/>
</dbReference>
<evidence type="ECO:0000256" key="5">
    <source>
        <dbReference type="ARBA" id="ARBA00022989"/>
    </source>
</evidence>